<organism evidence="1">
    <name type="scientific">Magallana gigas</name>
    <name type="common">Pacific oyster</name>
    <name type="synonym">Crassostrea gigas</name>
    <dbReference type="NCBI Taxonomy" id="29159"/>
    <lineage>
        <taxon>Eukaryota</taxon>
        <taxon>Metazoa</taxon>
        <taxon>Spiralia</taxon>
        <taxon>Lophotrochozoa</taxon>
        <taxon>Mollusca</taxon>
        <taxon>Bivalvia</taxon>
        <taxon>Autobranchia</taxon>
        <taxon>Pteriomorphia</taxon>
        <taxon>Ostreida</taxon>
        <taxon>Ostreoidea</taxon>
        <taxon>Ostreidae</taxon>
        <taxon>Magallana</taxon>
    </lineage>
</organism>
<dbReference type="MEROPS" id="I63.002"/>
<dbReference type="PROSITE" id="PS00615">
    <property type="entry name" value="C_TYPE_LECTIN_1"/>
    <property type="match status" value="1"/>
</dbReference>
<dbReference type="Pfam" id="PF00059">
    <property type="entry name" value="Lectin_C"/>
    <property type="match status" value="1"/>
</dbReference>
<dbReference type="HOGENOM" id="CLU_049894_10_0_1"/>
<dbReference type="EMBL" id="JH816199">
    <property type="protein sequence ID" value="EKC18650.1"/>
    <property type="molecule type" value="Genomic_DNA"/>
</dbReference>
<evidence type="ECO:0000313" key="1">
    <source>
        <dbReference type="EMBL" id="EKC18650.1"/>
    </source>
</evidence>
<dbReference type="SUPFAM" id="SSF56436">
    <property type="entry name" value="C-type lectin-like"/>
    <property type="match status" value="1"/>
</dbReference>
<dbReference type="SMART" id="SM00034">
    <property type="entry name" value="CLECT"/>
    <property type="match status" value="1"/>
</dbReference>
<dbReference type="PROSITE" id="PS50041">
    <property type="entry name" value="C_TYPE_LECTIN_2"/>
    <property type="match status" value="1"/>
</dbReference>
<accession>K1PQH1</accession>
<protein>
    <submittedName>
        <fullName evidence="1">Collectin-12</fullName>
    </submittedName>
</protein>
<dbReference type="PANTHER" id="PTHR22803">
    <property type="entry name" value="MANNOSE, PHOSPHOLIPASE, LECTIN RECEPTOR RELATED"/>
    <property type="match status" value="1"/>
</dbReference>
<dbReference type="Gene3D" id="3.10.100.10">
    <property type="entry name" value="Mannose-Binding Protein A, subunit A"/>
    <property type="match status" value="1"/>
</dbReference>
<gene>
    <name evidence="1" type="ORF">CGI_10011669</name>
</gene>
<dbReference type="InterPro" id="IPR018378">
    <property type="entry name" value="C-type_lectin_CS"/>
</dbReference>
<dbReference type="FunCoup" id="K1PQH1">
    <property type="interactions" value="25"/>
</dbReference>
<dbReference type="InterPro" id="IPR016186">
    <property type="entry name" value="C-type_lectin-like/link_sf"/>
</dbReference>
<dbReference type="InterPro" id="IPR016187">
    <property type="entry name" value="CTDL_fold"/>
</dbReference>
<dbReference type="InterPro" id="IPR001304">
    <property type="entry name" value="C-type_lectin-like"/>
</dbReference>
<dbReference type="InterPro" id="IPR050111">
    <property type="entry name" value="C-type_lectin/snaclec_domain"/>
</dbReference>
<proteinExistence type="predicted"/>
<sequence>MILFIGLIHVQAQPEPSNACPPYWIHHGLSCYSFITGLLSDWMEAVTFCRDVGAEIVEIQTNEENNFLKNYLLHNHKNADFWVGATDAFEEGHWLWISSQQPVKFTDWAPNEPYQGVGFECMTLTARHGFRWNDENCNHKWGFICKKESKERLVHAVSAQSTPWMRGKIF</sequence>
<dbReference type="InParanoid" id="K1PQH1"/>
<dbReference type="AlphaFoldDB" id="K1PQH1"/>
<reference evidence="1" key="1">
    <citation type="journal article" date="2012" name="Nature">
        <title>The oyster genome reveals stress adaptation and complexity of shell formation.</title>
        <authorList>
            <person name="Zhang G."/>
            <person name="Fang X."/>
            <person name="Guo X."/>
            <person name="Li L."/>
            <person name="Luo R."/>
            <person name="Xu F."/>
            <person name="Yang P."/>
            <person name="Zhang L."/>
            <person name="Wang X."/>
            <person name="Qi H."/>
            <person name="Xiong Z."/>
            <person name="Que H."/>
            <person name="Xie Y."/>
            <person name="Holland P.W."/>
            <person name="Paps J."/>
            <person name="Zhu Y."/>
            <person name="Wu F."/>
            <person name="Chen Y."/>
            <person name="Wang J."/>
            <person name="Peng C."/>
            <person name="Meng J."/>
            <person name="Yang L."/>
            <person name="Liu J."/>
            <person name="Wen B."/>
            <person name="Zhang N."/>
            <person name="Huang Z."/>
            <person name="Zhu Q."/>
            <person name="Feng Y."/>
            <person name="Mount A."/>
            <person name="Hedgecock D."/>
            <person name="Xu Z."/>
            <person name="Liu Y."/>
            <person name="Domazet-Loso T."/>
            <person name="Du Y."/>
            <person name="Sun X."/>
            <person name="Zhang S."/>
            <person name="Liu B."/>
            <person name="Cheng P."/>
            <person name="Jiang X."/>
            <person name="Li J."/>
            <person name="Fan D."/>
            <person name="Wang W."/>
            <person name="Fu W."/>
            <person name="Wang T."/>
            <person name="Wang B."/>
            <person name="Zhang J."/>
            <person name="Peng Z."/>
            <person name="Li Y."/>
            <person name="Li N."/>
            <person name="Wang J."/>
            <person name="Chen M."/>
            <person name="He Y."/>
            <person name="Tan F."/>
            <person name="Song X."/>
            <person name="Zheng Q."/>
            <person name="Huang R."/>
            <person name="Yang H."/>
            <person name="Du X."/>
            <person name="Chen L."/>
            <person name="Yang M."/>
            <person name="Gaffney P.M."/>
            <person name="Wang S."/>
            <person name="Luo L."/>
            <person name="She Z."/>
            <person name="Ming Y."/>
            <person name="Huang W."/>
            <person name="Zhang S."/>
            <person name="Huang B."/>
            <person name="Zhang Y."/>
            <person name="Qu T."/>
            <person name="Ni P."/>
            <person name="Miao G."/>
            <person name="Wang J."/>
            <person name="Wang Q."/>
            <person name="Steinberg C.E."/>
            <person name="Wang H."/>
            <person name="Li N."/>
            <person name="Qian L."/>
            <person name="Zhang G."/>
            <person name="Li Y."/>
            <person name="Yang H."/>
            <person name="Liu X."/>
            <person name="Wang J."/>
            <person name="Yin Y."/>
            <person name="Wang J."/>
        </authorList>
    </citation>
    <scope>NUCLEOTIDE SEQUENCE [LARGE SCALE GENOMIC DNA]</scope>
    <source>
        <strain evidence="1">05x7-T-G4-1.051#20</strain>
    </source>
</reference>
<name>K1PQH1_MAGGI</name>
<dbReference type="CDD" id="cd00037">
    <property type="entry name" value="CLECT"/>
    <property type="match status" value="1"/>
</dbReference>